<organism evidence="1 2">
    <name type="scientific">Carboxydothermus ferrireducens DSM 11255</name>
    <dbReference type="NCBI Taxonomy" id="1119529"/>
    <lineage>
        <taxon>Bacteria</taxon>
        <taxon>Bacillati</taxon>
        <taxon>Bacillota</taxon>
        <taxon>Clostridia</taxon>
        <taxon>Thermoanaerobacterales</taxon>
        <taxon>Thermoanaerobacteraceae</taxon>
        <taxon>Carboxydothermus</taxon>
    </lineage>
</organism>
<dbReference type="EMBL" id="JACCBS010000001">
    <property type="protein sequence ID" value="NYE56816.1"/>
    <property type="molecule type" value="Genomic_DNA"/>
</dbReference>
<evidence type="ECO:0000313" key="2">
    <source>
        <dbReference type="Proteomes" id="UP000604066"/>
    </source>
</evidence>
<gene>
    <name evidence="1" type="ORF">HDG70_000522</name>
</gene>
<comment type="caution">
    <text evidence="1">The sequence shown here is derived from an EMBL/GenBank/DDBJ whole genome shotgun (WGS) entry which is preliminary data.</text>
</comment>
<evidence type="ECO:0000313" key="1">
    <source>
        <dbReference type="EMBL" id="NYE56816.1"/>
    </source>
</evidence>
<dbReference type="RefSeq" id="WP_028053129.1">
    <property type="nucleotide sequence ID" value="NZ_JACCBS010000001.1"/>
</dbReference>
<proteinExistence type="predicted"/>
<sequence>MSIKYNEVIGFYPCLKPGVGEGTMVVMKGGDEVFLRKSIKSFRREILWYYFVDFKALRSMARALGEPIPLVLGERVFVPLKFRHRAFAGDFCYGYFSLDEIVFCGGKGKAAIILSCGKKYGLACRVKTATASLIRAKIFRLEISFRK</sequence>
<reference evidence="1 2" key="1">
    <citation type="submission" date="2020-07" db="EMBL/GenBank/DDBJ databases">
        <title>Genomic Encyclopedia of Type Strains, Phase III (KMG-III): the genomes of soil and plant-associated and newly described type strains.</title>
        <authorList>
            <person name="Whitman W."/>
        </authorList>
    </citation>
    <scope>NUCLEOTIDE SEQUENCE [LARGE SCALE GENOMIC DNA]</scope>
    <source>
        <strain evidence="1 2">DSM 11255</strain>
    </source>
</reference>
<dbReference type="Proteomes" id="UP000604066">
    <property type="component" value="Unassembled WGS sequence"/>
</dbReference>
<protein>
    <submittedName>
        <fullName evidence="1">Uncharacterized protein</fullName>
    </submittedName>
</protein>
<keyword evidence="2" id="KW-1185">Reference proteome</keyword>
<accession>A0ABX2R9K4</accession>
<name>A0ABX2R9K4_9THEO</name>